<feature type="transmembrane region" description="Helical" evidence="1">
    <location>
        <begin position="88"/>
        <end position="105"/>
    </location>
</feature>
<dbReference type="AlphaFoldDB" id="A0A7K1GMI1"/>
<dbReference type="RefSeq" id="WP_155036056.1">
    <property type="nucleotide sequence ID" value="NZ_JAYMMG010000008.1"/>
</dbReference>
<keyword evidence="3" id="KW-1185">Reference proteome</keyword>
<keyword evidence="1" id="KW-1133">Transmembrane helix</keyword>
<comment type="caution">
    <text evidence="2">The sequence shown here is derived from an EMBL/GenBank/DDBJ whole genome shotgun (WGS) entry which is preliminary data.</text>
</comment>
<keyword evidence="1" id="KW-0812">Transmembrane</keyword>
<protein>
    <submittedName>
        <fullName evidence="2">Uncharacterized protein</fullName>
    </submittedName>
</protein>
<evidence type="ECO:0000256" key="1">
    <source>
        <dbReference type="SAM" id="Phobius"/>
    </source>
</evidence>
<organism evidence="2 3">
    <name type="scientific">Myroides pelagicus</name>
    <dbReference type="NCBI Taxonomy" id="270914"/>
    <lineage>
        <taxon>Bacteria</taxon>
        <taxon>Pseudomonadati</taxon>
        <taxon>Bacteroidota</taxon>
        <taxon>Flavobacteriia</taxon>
        <taxon>Flavobacteriales</taxon>
        <taxon>Flavobacteriaceae</taxon>
        <taxon>Myroides</taxon>
    </lineage>
</organism>
<dbReference type="Proteomes" id="UP000488936">
    <property type="component" value="Unassembled WGS sequence"/>
</dbReference>
<keyword evidence="1" id="KW-0472">Membrane</keyword>
<dbReference type="EMBL" id="WMJY01000018">
    <property type="protein sequence ID" value="MTH30066.1"/>
    <property type="molecule type" value="Genomic_DNA"/>
</dbReference>
<proteinExistence type="predicted"/>
<gene>
    <name evidence="2" type="ORF">GJV77_09105</name>
</gene>
<accession>A0A7K1GMI1</accession>
<feature type="transmembrane region" description="Helical" evidence="1">
    <location>
        <begin position="117"/>
        <end position="139"/>
    </location>
</feature>
<sequence>MKTLSTNQVKQIEDFLITQYNIKYQDTRDEVIDHIACEIEELMTSGYEYRTAFQVTFDKWNKHLRPHSWIRYNDIPTYLARQWFKRDIMSVLLAMTIGLGFPYLFKDLIEKYSLANIIGGSICLANILLGAFLLTSYFGSKGYRVNQLKKDTIGCAAISLFFYTMFIGNFTYKLLPLPVIMMLYQIYYIAEIRKTKSYKPL</sequence>
<reference evidence="2 3" key="1">
    <citation type="journal article" date="2006" name="Int. J. Syst. Evol. Microbiol.">
        <title>Myroides pelagicus sp. nov., isolated from seawater in Thailand.</title>
        <authorList>
            <person name="Yoon J."/>
            <person name="Maneerat S."/>
            <person name="Kawai F."/>
            <person name="Yokota A."/>
        </authorList>
    </citation>
    <scope>NUCLEOTIDE SEQUENCE [LARGE SCALE GENOMIC DNA]</scope>
    <source>
        <strain evidence="2 3">SM1T</strain>
    </source>
</reference>
<name>A0A7K1GMI1_9FLAO</name>
<dbReference type="OrthoDB" id="1188278at2"/>
<evidence type="ECO:0000313" key="2">
    <source>
        <dbReference type="EMBL" id="MTH30066.1"/>
    </source>
</evidence>
<evidence type="ECO:0000313" key="3">
    <source>
        <dbReference type="Proteomes" id="UP000488936"/>
    </source>
</evidence>